<organism evidence="2">
    <name type="scientific">Microviridae sp. ctMjH1</name>
    <dbReference type="NCBI Taxonomy" id="2824994"/>
    <lineage>
        <taxon>Viruses</taxon>
        <taxon>Monodnaviria</taxon>
        <taxon>Sangervirae</taxon>
        <taxon>Phixviricota</taxon>
        <taxon>Malgrandaviricetes</taxon>
        <taxon>Petitvirales</taxon>
        <taxon>Microviridae</taxon>
    </lineage>
</organism>
<dbReference type="EMBL" id="BK016116">
    <property type="protein sequence ID" value="DAF96496.1"/>
    <property type="molecule type" value="Genomic_DNA"/>
</dbReference>
<protein>
    <submittedName>
        <fullName evidence="2">Replication associated protein</fullName>
    </submittedName>
</protein>
<evidence type="ECO:0000259" key="1">
    <source>
        <dbReference type="Pfam" id="PF23343"/>
    </source>
</evidence>
<sequence length="517" mass="61226">MALFPRCNNPVSVVGRHGLTLVGCHSCLQCRVAAQEHLCKILEVEASKHKYVEFITNTYDDLHLPYIDTSYMYPFGYALRIPNRVIKKYNRRTKSFYFVEDKISKSFKLTDFSTIDTAPMLRDYYSRIDKYYSRFPSRSRGIRNNSVIPILWYDDIRKYIGRLRKWFLKEYGETIRYYIICEYGSQSFRPHYHILLFHDSPRARADFRIVRTLPQSTKENPREICVKLDLADLWVYGDTTSKVTDGNMQEYVSKYLTQHSDFPRVLDKFPQRSFHSILLGSKDRNEVRELLRARDYETLTTDYVVNKKGVRRPVSMSDAYYSQFAVKFTGSSCFNVAETSSLFRSVVYVARRFFSSQGEIYDDGQVREFLMWLLKSSTADLYKYDYQFRAVHWYAVTFAKPIYNSSASVNPLKSLLYAAHHHYSLSSYLGLDFYECLKLRFDFISWKDYQNMVQYFQNLENDKLFAYENYASMSPYSGTYDFNSLKTRSIFQYQVQKANMAFIENVKHRDVVDSYKN</sequence>
<feature type="domain" description="Replication-associated protein ORF2/G2P" evidence="1">
    <location>
        <begin position="154"/>
        <end position="258"/>
    </location>
</feature>
<reference evidence="2" key="1">
    <citation type="journal article" date="2021" name="Proc. Natl. Acad. Sci. U.S.A.">
        <title>A Catalog of Tens of Thousands of Viruses from Human Metagenomes Reveals Hidden Associations with Chronic Diseases.</title>
        <authorList>
            <person name="Tisza M.J."/>
            <person name="Buck C.B."/>
        </authorList>
    </citation>
    <scope>NUCLEOTIDE SEQUENCE</scope>
    <source>
        <strain evidence="2">CtMjH1</strain>
    </source>
</reference>
<dbReference type="Pfam" id="PF23343">
    <property type="entry name" value="REP_ORF2-G2P"/>
    <property type="match status" value="1"/>
</dbReference>
<evidence type="ECO:0000313" key="2">
    <source>
        <dbReference type="EMBL" id="DAF96496.1"/>
    </source>
</evidence>
<name>A0A8S5UPS6_9VIRU</name>
<proteinExistence type="predicted"/>
<accession>A0A8S5UPS6</accession>
<dbReference type="InterPro" id="IPR056906">
    <property type="entry name" value="ORF2/G2P_dom"/>
</dbReference>